<gene>
    <name evidence="1" type="ORF">FHR38_001630</name>
</gene>
<dbReference type="Proteomes" id="UP000578819">
    <property type="component" value="Unassembled WGS sequence"/>
</dbReference>
<reference evidence="1 2" key="1">
    <citation type="submission" date="2020-08" db="EMBL/GenBank/DDBJ databases">
        <title>Sequencing the genomes of 1000 actinobacteria strains.</title>
        <authorList>
            <person name="Klenk H.-P."/>
        </authorList>
    </citation>
    <scope>NUCLEOTIDE SEQUENCE [LARGE SCALE GENOMIC DNA]</scope>
    <source>
        <strain evidence="1 2">DSM 45886</strain>
    </source>
</reference>
<accession>A0A7W7SPD0</accession>
<comment type="caution">
    <text evidence="1">The sequence shown here is derived from an EMBL/GenBank/DDBJ whole genome shotgun (WGS) entry which is preliminary data.</text>
</comment>
<dbReference type="AlphaFoldDB" id="A0A7W7SPD0"/>
<sequence>MASIEEVKAAVAQAAVLIQGSSAAAREYSGLLG</sequence>
<proteinExistence type="predicted"/>
<evidence type="ECO:0000313" key="1">
    <source>
        <dbReference type="EMBL" id="MBB4957897.1"/>
    </source>
</evidence>
<name>A0A7W7SPD0_9ACTN</name>
<dbReference type="EMBL" id="JACHJW010000001">
    <property type="protein sequence ID" value="MBB4957897.1"/>
    <property type="molecule type" value="Genomic_DNA"/>
</dbReference>
<protein>
    <submittedName>
        <fullName evidence="1">Uncharacterized protein</fullName>
    </submittedName>
</protein>
<keyword evidence="2" id="KW-1185">Reference proteome</keyword>
<organism evidence="1 2">
    <name type="scientific">Micromonospora polyrhachis</name>
    <dbReference type="NCBI Taxonomy" id="1282883"/>
    <lineage>
        <taxon>Bacteria</taxon>
        <taxon>Bacillati</taxon>
        <taxon>Actinomycetota</taxon>
        <taxon>Actinomycetes</taxon>
        <taxon>Micromonosporales</taxon>
        <taxon>Micromonosporaceae</taxon>
        <taxon>Micromonospora</taxon>
    </lineage>
</organism>
<evidence type="ECO:0000313" key="2">
    <source>
        <dbReference type="Proteomes" id="UP000578819"/>
    </source>
</evidence>